<dbReference type="Gene3D" id="2.130.10.10">
    <property type="entry name" value="YVTN repeat-like/Quinoprotein amine dehydrogenase"/>
    <property type="match status" value="1"/>
</dbReference>
<gene>
    <name evidence="2" type="ORF">PaecuDRAFT_4370</name>
</gene>
<dbReference type="Gene3D" id="2.80.10.50">
    <property type="match status" value="1"/>
</dbReference>
<sequence length="378" mass="43004">MEYNNEGYDVFSVHPTNAAWLKRTNYAGPSKIKSIKWKVPFTETISSSRPVIDRDSNIIFGTHYGKVTSISKVGDVNWSYFCEEGSISSPVIGSDRNIYMIFSDYNHNVGHKLLCLSPSGNEAWSCLIDDDFHFEPILDREGSIYVTTWSKLIKISPEGEIIWEYQCRNISTCPVVDGKGDLYFSSRGVVEDEGVLISLTSNGQLRWSKEIGKCYLEYEPIIDEHGNLYMIASQENKHVLYSIRQDGTVNWVYMPNNNNGIVSSPALSKEGYIIVGITSFKVIAVDLNGVLIWETDIGHITQYTPIVDCEGKIYLQTTVKKKKSQSFLWCLEKDGQISWNYKVNGAMQWFHFGENSLHTITVESDSYLLELTSFEVYR</sequence>
<proteinExistence type="predicted"/>
<dbReference type="RefSeq" id="WP_006040353.1">
    <property type="nucleotide sequence ID" value="NZ_AEDD01000013.1"/>
</dbReference>
<dbReference type="SMART" id="SM00564">
    <property type="entry name" value="PQQ"/>
    <property type="match status" value="4"/>
</dbReference>
<dbReference type="InterPro" id="IPR018391">
    <property type="entry name" value="PQQ_b-propeller_rpt"/>
</dbReference>
<dbReference type="EMBL" id="AEDD01000013">
    <property type="protein sequence ID" value="EFM08905.1"/>
    <property type="molecule type" value="Genomic_DNA"/>
</dbReference>
<feature type="domain" description="Pyrrolo-quinoline quinone repeat" evidence="1">
    <location>
        <begin position="37"/>
        <end position="252"/>
    </location>
</feature>
<dbReference type="InterPro" id="IPR002372">
    <property type="entry name" value="PQQ_rpt_dom"/>
</dbReference>
<organism evidence="2 3">
    <name type="scientific">Paenibacillus curdlanolyticus YK9</name>
    <dbReference type="NCBI Taxonomy" id="717606"/>
    <lineage>
        <taxon>Bacteria</taxon>
        <taxon>Bacillati</taxon>
        <taxon>Bacillota</taxon>
        <taxon>Bacilli</taxon>
        <taxon>Bacillales</taxon>
        <taxon>Paenibacillaceae</taxon>
        <taxon>Paenibacillus</taxon>
    </lineage>
</organism>
<dbReference type="AlphaFoldDB" id="E0IFC9"/>
<evidence type="ECO:0000259" key="1">
    <source>
        <dbReference type="Pfam" id="PF13360"/>
    </source>
</evidence>
<protein>
    <submittedName>
        <fullName evidence="2">Pyrrolo-quinoline quinone beta-propeller repeat protein</fullName>
    </submittedName>
</protein>
<dbReference type="InterPro" id="IPR015943">
    <property type="entry name" value="WD40/YVTN_repeat-like_dom_sf"/>
</dbReference>
<dbReference type="eggNOG" id="COG1520">
    <property type="taxonomic scope" value="Bacteria"/>
</dbReference>
<dbReference type="OrthoDB" id="1858867at2"/>
<accession>E0IFC9</accession>
<dbReference type="Proteomes" id="UP000005387">
    <property type="component" value="Unassembled WGS sequence"/>
</dbReference>
<dbReference type="Pfam" id="PF13360">
    <property type="entry name" value="PQQ_2"/>
    <property type="match status" value="1"/>
</dbReference>
<evidence type="ECO:0000313" key="2">
    <source>
        <dbReference type="EMBL" id="EFM08905.1"/>
    </source>
</evidence>
<dbReference type="STRING" id="717606.PaecuDRAFT_4370"/>
<dbReference type="InterPro" id="IPR011047">
    <property type="entry name" value="Quinoprotein_ADH-like_sf"/>
</dbReference>
<keyword evidence="3" id="KW-1185">Reference proteome</keyword>
<evidence type="ECO:0000313" key="3">
    <source>
        <dbReference type="Proteomes" id="UP000005387"/>
    </source>
</evidence>
<name>E0IFC9_9BACL</name>
<dbReference type="SUPFAM" id="SSF50998">
    <property type="entry name" value="Quinoprotein alcohol dehydrogenase-like"/>
    <property type="match status" value="1"/>
</dbReference>
<reference evidence="2 3" key="1">
    <citation type="submission" date="2010-07" db="EMBL/GenBank/DDBJ databases">
        <title>The draft genome of Paenibacillus curdlanolyticus YK9.</title>
        <authorList>
            <consortium name="US DOE Joint Genome Institute (JGI-PGF)"/>
            <person name="Lucas S."/>
            <person name="Copeland A."/>
            <person name="Lapidus A."/>
            <person name="Cheng J.-F."/>
            <person name="Bruce D."/>
            <person name="Goodwin L."/>
            <person name="Pitluck S."/>
            <person name="Land M.L."/>
            <person name="Hauser L."/>
            <person name="Chang Y.-J."/>
            <person name="Jeffries C."/>
            <person name="Anderson I.J."/>
            <person name="Johnson E."/>
            <person name="Loganathan U."/>
            <person name="Mulhopadhyay B."/>
            <person name="Kyrpides N."/>
            <person name="Woyke T.J."/>
        </authorList>
    </citation>
    <scope>NUCLEOTIDE SEQUENCE [LARGE SCALE GENOMIC DNA]</scope>
    <source>
        <strain evidence="2 3">YK9</strain>
    </source>
</reference>